<dbReference type="PANTHER" id="PTHR47481">
    <property type="match status" value="1"/>
</dbReference>
<keyword evidence="1" id="KW-0862">Zinc</keyword>
<keyword evidence="1" id="KW-0479">Metal-binding</keyword>
<dbReference type="Gene3D" id="4.10.60.10">
    <property type="entry name" value="Zinc finger, CCHC-type"/>
    <property type="match status" value="1"/>
</dbReference>
<organism evidence="3 4">
    <name type="scientific">Cajanus cajan</name>
    <name type="common">Pigeon pea</name>
    <name type="synonym">Cajanus indicus</name>
    <dbReference type="NCBI Taxonomy" id="3821"/>
    <lineage>
        <taxon>Eukaryota</taxon>
        <taxon>Viridiplantae</taxon>
        <taxon>Streptophyta</taxon>
        <taxon>Embryophyta</taxon>
        <taxon>Tracheophyta</taxon>
        <taxon>Spermatophyta</taxon>
        <taxon>Magnoliopsida</taxon>
        <taxon>eudicotyledons</taxon>
        <taxon>Gunneridae</taxon>
        <taxon>Pentapetalae</taxon>
        <taxon>rosids</taxon>
        <taxon>fabids</taxon>
        <taxon>Fabales</taxon>
        <taxon>Fabaceae</taxon>
        <taxon>Papilionoideae</taxon>
        <taxon>50 kb inversion clade</taxon>
        <taxon>NPAAA clade</taxon>
        <taxon>indigoferoid/millettioid clade</taxon>
        <taxon>Phaseoleae</taxon>
        <taxon>Cajanus</taxon>
    </lineage>
</organism>
<evidence type="ECO:0000313" key="4">
    <source>
        <dbReference type="Proteomes" id="UP000075243"/>
    </source>
</evidence>
<keyword evidence="4" id="KW-1185">Reference proteome</keyword>
<sequence length="267" mass="30463">MTTMKLDVPLFDGRIDFSLWQCTIQDYLVQQGLDCALEEEKPREMKDSEWSTIQKKAVSTIRLALAPQIKVTVLKETSPRKLWNLLESKFASTTLTNRLMMKMDLYSLKMEDEGNVFDHINKFNELVSRLMNAGETIKDEEQALLLLASLPKSYKSLVQSLLAGKSTLLLDEVIRALKENQQMMGGDKSSGDSQILLAKSERGKKYGDQHGRRFQPKDMSNVQCHYCGEFGHIQFKCPEFKEDLKCMKEKKKSIPSVSVACYDDGLM</sequence>
<protein>
    <submittedName>
        <fullName evidence="3">Retrovirus-related Pol polyprotein from transposon TNT 1-94</fullName>
    </submittedName>
</protein>
<dbReference type="Proteomes" id="UP000075243">
    <property type="component" value="Chromosome 8"/>
</dbReference>
<evidence type="ECO:0000259" key="2">
    <source>
        <dbReference type="PROSITE" id="PS50158"/>
    </source>
</evidence>
<gene>
    <name evidence="3" type="ORF">KK1_017054</name>
</gene>
<dbReference type="Pfam" id="PF14223">
    <property type="entry name" value="Retrotran_gag_2"/>
    <property type="match status" value="1"/>
</dbReference>
<reference evidence="3 4" key="1">
    <citation type="journal article" date="2012" name="Nat. Biotechnol.">
        <title>Draft genome sequence of pigeonpea (Cajanus cajan), an orphan legume crop of resource-poor farmers.</title>
        <authorList>
            <person name="Varshney R.K."/>
            <person name="Chen W."/>
            <person name="Li Y."/>
            <person name="Bharti A.K."/>
            <person name="Saxena R.K."/>
            <person name="Schlueter J.A."/>
            <person name="Donoghue M.T."/>
            <person name="Azam S."/>
            <person name="Fan G."/>
            <person name="Whaley A.M."/>
            <person name="Farmer A.D."/>
            <person name="Sheridan J."/>
            <person name="Iwata A."/>
            <person name="Tuteja R."/>
            <person name="Penmetsa R.V."/>
            <person name="Wu W."/>
            <person name="Upadhyaya H.D."/>
            <person name="Yang S.P."/>
            <person name="Shah T."/>
            <person name="Saxena K.B."/>
            <person name="Michael T."/>
            <person name="McCombie W.R."/>
            <person name="Yang B."/>
            <person name="Zhang G."/>
            <person name="Yang H."/>
            <person name="Wang J."/>
            <person name="Spillane C."/>
            <person name="Cook D.R."/>
            <person name="May G.D."/>
            <person name="Xu X."/>
            <person name="Jackson S.A."/>
        </authorList>
    </citation>
    <scope>NUCLEOTIDE SEQUENCE [LARGE SCALE GENOMIC DNA]</scope>
    <source>
        <strain evidence="4">cv. Asha</strain>
    </source>
</reference>
<evidence type="ECO:0000256" key="1">
    <source>
        <dbReference type="PROSITE-ProRule" id="PRU00047"/>
    </source>
</evidence>
<dbReference type="PROSITE" id="PS50158">
    <property type="entry name" value="ZF_CCHC"/>
    <property type="match status" value="1"/>
</dbReference>
<dbReference type="GO" id="GO:0003676">
    <property type="term" value="F:nucleic acid binding"/>
    <property type="evidence" value="ECO:0007669"/>
    <property type="project" value="InterPro"/>
</dbReference>
<dbReference type="InterPro" id="IPR036875">
    <property type="entry name" value="Znf_CCHC_sf"/>
</dbReference>
<dbReference type="EMBL" id="CM003610">
    <property type="protein sequence ID" value="KYP62517.1"/>
    <property type="molecule type" value="Genomic_DNA"/>
</dbReference>
<accession>A0A151T656</accession>
<keyword evidence="1" id="KW-0863">Zinc-finger</keyword>
<dbReference type="GO" id="GO:0008270">
    <property type="term" value="F:zinc ion binding"/>
    <property type="evidence" value="ECO:0007669"/>
    <property type="project" value="UniProtKB-KW"/>
</dbReference>
<proteinExistence type="predicted"/>
<dbReference type="InterPro" id="IPR001878">
    <property type="entry name" value="Znf_CCHC"/>
</dbReference>
<name>A0A151T656_CAJCA</name>
<dbReference type="SMART" id="SM00343">
    <property type="entry name" value="ZnF_C2HC"/>
    <property type="match status" value="1"/>
</dbReference>
<dbReference type="SUPFAM" id="SSF57756">
    <property type="entry name" value="Retrovirus zinc finger-like domains"/>
    <property type="match status" value="1"/>
</dbReference>
<dbReference type="Gramene" id="C.cajan_16569.t">
    <property type="protein sequence ID" value="C.cajan_16569.t.cds1"/>
    <property type="gene ID" value="C.cajan_16569"/>
</dbReference>
<evidence type="ECO:0000313" key="3">
    <source>
        <dbReference type="EMBL" id="KYP62517.1"/>
    </source>
</evidence>
<dbReference type="AlphaFoldDB" id="A0A151T656"/>
<feature type="domain" description="CCHC-type" evidence="2">
    <location>
        <begin position="224"/>
        <end position="239"/>
    </location>
</feature>
<dbReference type="OMA" id="PREMKDS"/>
<dbReference type="PANTHER" id="PTHR47481:SF22">
    <property type="entry name" value="RETROTRANSPOSON GAG DOMAIN-CONTAINING PROTEIN"/>
    <property type="match status" value="1"/>
</dbReference>